<keyword evidence="9" id="KW-0812">Transmembrane</keyword>
<name>A0A5N6ANQ0_9ACTN</name>
<dbReference type="PANTHER" id="PTHR24421:SF10">
    <property type="entry name" value="NITRATE_NITRITE SENSOR PROTEIN NARQ"/>
    <property type="match status" value="1"/>
</dbReference>
<keyword evidence="9" id="KW-0472">Membrane</keyword>
<comment type="catalytic activity">
    <reaction evidence="1">
        <text>ATP + protein L-histidine = ADP + protein N-phospho-L-histidine.</text>
        <dbReference type="EC" id="2.7.13.3"/>
    </reaction>
</comment>
<evidence type="ECO:0000313" key="11">
    <source>
        <dbReference type="EMBL" id="KAB8169855.1"/>
    </source>
</evidence>
<dbReference type="GO" id="GO:0016020">
    <property type="term" value="C:membrane"/>
    <property type="evidence" value="ECO:0007669"/>
    <property type="project" value="InterPro"/>
</dbReference>
<dbReference type="PANTHER" id="PTHR24421">
    <property type="entry name" value="NITRATE/NITRITE SENSOR PROTEIN NARX-RELATED"/>
    <property type="match status" value="1"/>
</dbReference>
<keyword evidence="4" id="KW-0808">Transferase</keyword>
<dbReference type="GO" id="GO:0005524">
    <property type="term" value="F:ATP binding"/>
    <property type="evidence" value="ECO:0007669"/>
    <property type="project" value="UniProtKB-KW"/>
</dbReference>
<evidence type="ECO:0000256" key="8">
    <source>
        <dbReference type="ARBA" id="ARBA00023012"/>
    </source>
</evidence>
<keyword evidence="8" id="KW-0902">Two-component regulatory system</keyword>
<sequence>MTAVDLFDRRVSTPVALGATLVVPLAIAGERIAATPLATLGTAAALAAGLGWRRRPPVGLACVTAAVLLAVATGQGLWPYVAAPLAAYLSGRARPAGRAAPLLAAGATAALTAGWLLDATANDPIVAFLTLVATMVLPWWIGSDARLRADLRDAGWARAAQLEHEQRLVATAVRHEERARLAADMHDALGYELSVLALTAGAGEVNPHNTAEQREQFARTRAAAVDAVDALHGILRVLREDDPAVGETAPDALTALVARHRDSGARVEAHLAVDPAGWPVALRRAVYRMTQELLANAAKHAPDQVLTLDIRASGREVTLHARNGTSARRAGVPGSGSGLSGLRDRARALGGEVAVTREAGAFDVVVTVPLPGGAPGSAGGGSSPRDGRRRWRSAVFPLAAVGVALGVLLAVNAVTVEQVGLSSEEFGELEVGMTGDETRPLLPPSHLDELPPTFTPRPAPAGAACEYYRAADTWFDIGDDYMQLCFADGTLVRKALVP</sequence>
<feature type="transmembrane region" description="Helical" evidence="9">
    <location>
        <begin position="58"/>
        <end position="78"/>
    </location>
</feature>
<organism evidence="11 12">
    <name type="scientific">Streptomyces mimosae</name>
    <dbReference type="NCBI Taxonomy" id="2586635"/>
    <lineage>
        <taxon>Bacteria</taxon>
        <taxon>Bacillati</taxon>
        <taxon>Actinomycetota</taxon>
        <taxon>Actinomycetes</taxon>
        <taxon>Kitasatosporales</taxon>
        <taxon>Streptomycetaceae</taxon>
        <taxon>Streptomyces</taxon>
    </lineage>
</organism>
<dbReference type="Proteomes" id="UP000314251">
    <property type="component" value="Unassembled WGS sequence"/>
</dbReference>
<evidence type="ECO:0000256" key="6">
    <source>
        <dbReference type="ARBA" id="ARBA00022777"/>
    </source>
</evidence>
<keyword evidence="7" id="KW-0067">ATP-binding</keyword>
<feature type="transmembrane region" description="Helical" evidence="9">
    <location>
        <begin position="32"/>
        <end position="52"/>
    </location>
</feature>
<dbReference type="Gene3D" id="1.20.5.1930">
    <property type="match status" value="1"/>
</dbReference>
<dbReference type="InterPro" id="IPR011712">
    <property type="entry name" value="Sig_transdc_His_kin_sub3_dim/P"/>
</dbReference>
<evidence type="ECO:0000256" key="4">
    <source>
        <dbReference type="ARBA" id="ARBA00022679"/>
    </source>
</evidence>
<evidence type="ECO:0000256" key="9">
    <source>
        <dbReference type="SAM" id="Phobius"/>
    </source>
</evidence>
<evidence type="ECO:0000256" key="2">
    <source>
        <dbReference type="ARBA" id="ARBA00012438"/>
    </source>
</evidence>
<evidence type="ECO:0000256" key="3">
    <source>
        <dbReference type="ARBA" id="ARBA00022553"/>
    </source>
</evidence>
<keyword evidence="12" id="KW-1185">Reference proteome</keyword>
<evidence type="ECO:0000256" key="7">
    <source>
        <dbReference type="ARBA" id="ARBA00022840"/>
    </source>
</evidence>
<evidence type="ECO:0000313" key="12">
    <source>
        <dbReference type="Proteomes" id="UP000314251"/>
    </source>
</evidence>
<feature type="transmembrane region" description="Helical" evidence="9">
    <location>
        <begin position="123"/>
        <end position="142"/>
    </location>
</feature>
<proteinExistence type="predicted"/>
<keyword evidence="9" id="KW-1133">Transmembrane helix</keyword>
<protein>
    <recommendedName>
        <fullName evidence="2">histidine kinase</fullName>
        <ecNumber evidence="2">2.7.13.3</ecNumber>
    </recommendedName>
</protein>
<feature type="transmembrane region" description="Helical" evidence="9">
    <location>
        <begin position="394"/>
        <end position="414"/>
    </location>
</feature>
<dbReference type="Pfam" id="PF07730">
    <property type="entry name" value="HisKA_3"/>
    <property type="match status" value="1"/>
</dbReference>
<accession>A0A5N6ANQ0</accession>
<comment type="caution">
    <text evidence="11">The sequence shown here is derived from an EMBL/GenBank/DDBJ whole genome shotgun (WGS) entry which is preliminary data.</text>
</comment>
<gene>
    <name evidence="11" type="ORF">FH607_003855</name>
</gene>
<keyword evidence="3" id="KW-0597">Phosphoprotein</keyword>
<dbReference type="GO" id="GO:0000155">
    <property type="term" value="F:phosphorelay sensor kinase activity"/>
    <property type="evidence" value="ECO:0007669"/>
    <property type="project" value="InterPro"/>
</dbReference>
<keyword evidence="5" id="KW-0547">Nucleotide-binding</keyword>
<dbReference type="InterPro" id="IPR036890">
    <property type="entry name" value="HATPase_C_sf"/>
</dbReference>
<dbReference type="OrthoDB" id="227596at2"/>
<evidence type="ECO:0000259" key="10">
    <source>
        <dbReference type="Pfam" id="PF07730"/>
    </source>
</evidence>
<evidence type="ECO:0000256" key="1">
    <source>
        <dbReference type="ARBA" id="ARBA00000085"/>
    </source>
</evidence>
<dbReference type="EMBL" id="VDLY02000002">
    <property type="protein sequence ID" value="KAB8169855.1"/>
    <property type="molecule type" value="Genomic_DNA"/>
</dbReference>
<dbReference type="EC" id="2.7.13.3" evidence="2"/>
<evidence type="ECO:0000256" key="5">
    <source>
        <dbReference type="ARBA" id="ARBA00022741"/>
    </source>
</evidence>
<dbReference type="AlphaFoldDB" id="A0A5N6ANQ0"/>
<keyword evidence="6" id="KW-0418">Kinase</keyword>
<feature type="domain" description="Signal transduction histidine kinase subgroup 3 dimerisation and phosphoacceptor" evidence="10">
    <location>
        <begin position="177"/>
        <end position="241"/>
    </location>
</feature>
<dbReference type="CDD" id="cd16917">
    <property type="entry name" value="HATPase_UhpB-NarQ-NarX-like"/>
    <property type="match status" value="1"/>
</dbReference>
<dbReference type="InterPro" id="IPR050482">
    <property type="entry name" value="Sensor_HK_TwoCompSys"/>
</dbReference>
<dbReference type="SUPFAM" id="SSF55874">
    <property type="entry name" value="ATPase domain of HSP90 chaperone/DNA topoisomerase II/histidine kinase"/>
    <property type="match status" value="1"/>
</dbReference>
<dbReference type="Gene3D" id="3.30.565.10">
    <property type="entry name" value="Histidine kinase-like ATPase, C-terminal domain"/>
    <property type="match status" value="1"/>
</dbReference>
<dbReference type="GO" id="GO:0046983">
    <property type="term" value="F:protein dimerization activity"/>
    <property type="evidence" value="ECO:0007669"/>
    <property type="project" value="InterPro"/>
</dbReference>
<reference evidence="11" key="1">
    <citation type="submission" date="2019-10" db="EMBL/GenBank/DDBJ databases">
        <title>Nonomuraea sp. nov., isolated from Phyllanthus amarus.</title>
        <authorList>
            <person name="Klykleung N."/>
            <person name="Tanasupawat S."/>
        </authorList>
    </citation>
    <scope>NUCLEOTIDE SEQUENCE [LARGE SCALE GENOMIC DNA]</scope>
    <source>
        <strain evidence="11">3MP-10</strain>
    </source>
</reference>